<sequence length="644" mass="69614">MLVHDKVQTCRKRALAKERMTARTESNAGAPKRWAIGKFLPVVLALLILAVMLPVIIVGAIAAREVTGWLLRDRGDLLVESVVTPIERLTLPVSQQIDAAASTIATGIISPDNTGEFGAFVRGLLAASPGVSGIALIGTDGSLRRWNRSGEEALAEATGDAYRQRILELMKEGGPGRWSPPAFSHVTGEIIFTYAAPIRRNNELIGVLSAFMLARALSEDLADIGKQFDVTPFVIADREYVIAHPAMISRELMKKAVDDEQLPTIKTLGDPVLAHMWDSTSPLGGSSPLREATGHRANVDGTSYTFIYRKLALPGQADMMAGFYLPSSATQGDRWLSATVTGVGLALMLLAILAATRLARGLARPITDFGAASRAIGEFDFRERGLQQWEHSRVEEVAETAAAMRRTTRALTAFERYVPKSLVRQLLSLGSDSSRPVRRDMSVMFLDLQGYTRFAKDRPADEVANYLDAIFSKIGPIIEENSGTIDKYTGDGLMAFWGAPVPDEDHAKHAVAAALTISRELTPYIEQQRLAGVDYCRIRIGIHSGEAVVGDLGYGGRINYTVVGDTVNMAKRTEGAGRVVPLEVAVVVVVTPAVLERTSVDGVPRAPLEGGEPLGQLWLLGDAAKVVDSVPLPAKKPSSRIKRH</sequence>
<dbReference type="GO" id="GO:0006171">
    <property type="term" value="P:cAMP biosynthetic process"/>
    <property type="evidence" value="ECO:0007669"/>
    <property type="project" value="TreeGrafter"/>
</dbReference>
<dbReference type="InterPro" id="IPR029787">
    <property type="entry name" value="Nucleotide_cyclase"/>
</dbReference>
<dbReference type="PROSITE" id="PS50125">
    <property type="entry name" value="GUANYLATE_CYCLASE_2"/>
    <property type="match status" value="1"/>
</dbReference>
<accession>A0A371X3X1</accession>
<dbReference type="Proteomes" id="UP000262379">
    <property type="component" value="Unassembled WGS sequence"/>
</dbReference>
<dbReference type="CDD" id="cd07302">
    <property type="entry name" value="CHD"/>
    <property type="match status" value="1"/>
</dbReference>
<feature type="domain" description="Guanylate cyclase" evidence="2">
    <location>
        <begin position="442"/>
        <end position="574"/>
    </location>
</feature>
<keyword evidence="1" id="KW-0812">Transmembrane</keyword>
<evidence type="ECO:0000259" key="2">
    <source>
        <dbReference type="PROSITE" id="PS50125"/>
    </source>
</evidence>
<gene>
    <name evidence="3" type="ORF">DY251_19820</name>
</gene>
<evidence type="ECO:0000313" key="3">
    <source>
        <dbReference type="EMBL" id="RFC63937.1"/>
    </source>
</evidence>
<dbReference type="Pfam" id="PF00211">
    <property type="entry name" value="Guanylate_cyc"/>
    <property type="match status" value="1"/>
</dbReference>
<dbReference type="AlphaFoldDB" id="A0A371X3X1"/>
<evidence type="ECO:0000313" key="4">
    <source>
        <dbReference type="Proteomes" id="UP000262379"/>
    </source>
</evidence>
<dbReference type="CDD" id="cd18773">
    <property type="entry name" value="PDC1_HK_sensor"/>
    <property type="match status" value="1"/>
</dbReference>
<dbReference type="InterPro" id="IPR050697">
    <property type="entry name" value="Adenylyl/Guanylyl_Cyclase_3/4"/>
</dbReference>
<organism evidence="3 4">
    <name type="scientific">Mesorhizobium denitrificans</name>
    <dbReference type="NCBI Taxonomy" id="2294114"/>
    <lineage>
        <taxon>Bacteria</taxon>
        <taxon>Pseudomonadati</taxon>
        <taxon>Pseudomonadota</taxon>
        <taxon>Alphaproteobacteria</taxon>
        <taxon>Hyphomicrobiales</taxon>
        <taxon>Phyllobacteriaceae</taxon>
        <taxon>Mesorhizobium</taxon>
    </lineage>
</organism>
<comment type="caution">
    <text evidence="3">The sequence shown here is derived from an EMBL/GenBank/DDBJ whole genome shotgun (WGS) entry which is preliminary data.</text>
</comment>
<dbReference type="Gene3D" id="3.30.70.1230">
    <property type="entry name" value="Nucleotide cyclase"/>
    <property type="match status" value="1"/>
</dbReference>
<keyword evidence="1" id="KW-1133">Transmembrane helix</keyword>
<dbReference type="InterPro" id="IPR001054">
    <property type="entry name" value="A/G_cyclase"/>
</dbReference>
<dbReference type="EMBL" id="QURN01000021">
    <property type="protein sequence ID" value="RFC63937.1"/>
    <property type="molecule type" value="Genomic_DNA"/>
</dbReference>
<protein>
    <recommendedName>
        <fullName evidence="2">Guanylate cyclase domain-containing protein</fullName>
    </recommendedName>
</protein>
<feature type="transmembrane region" description="Helical" evidence="1">
    <location>
        <begin position="39"/>
        <end position="63"/>
    </location>
</feature>
<keyword evidence="4" id="KW-1185">Reference proteome</keyword>
<proteinExistence type="predicted"/>
<dbReference type="GO" id="GO:0035556">
    <property type="term" value="P:intracellular signal transduction"/>
    <property type="evidence" value="ECO:0007669"/>
    <property type="project" value="InterPro"/>
</dbReference>
<dbReference type="SUPFAM" id="SSF55073">
    <property type="entry name" value="Nucleotide cyclase"/>
    <property type="match status" value="1"/>
</dbReference>
<dbReference type="PANTHER" id="PTHR43081">
    <property type="entry name" value="ADENYLATE CYCLASE, TERMINAL-DIFFERENTIATION SPECIFIC-RELATED"/>
    <property type="match status" value="1"/>
</dbReference>
<keyword evidence="1" id="KW-0472">Membrane</keyword>
<name>A0A371X3X1_9HYPH</name>
<reference evidence="4" key="1">
    <citation type="submission" date="2018-08" db="EMBL/GenBank/DDBJ databases">
        <authorList>
            <person name="Im W.T."/>
        </authorList>
    </citation>
    <scope>NUCLEOTIDE SEQUENCE [LARGE SCALE GENOMIC DNA]</scope>
    <source>
        <strain evidence="4">LA-28</strain>
    </source>
</reference>
<dbReference type="Gene3D" id="3.30.450.20">
    <property type="entry name" value="PAS domain"/>
    <property type="match status" value="1"/>
</dbReference>
<dbReference type="GO" id="GO:0004016">
    <property type="term" value="F:adenylate cyclase activity"/>
    <property type="evidence" value="ECO:0007669"/>
    <property type="project" value="UniProtKB-ARBA"/>
</dbReference>
<dbReference type="PANTHER" id="PTHR43081:SF1">
    <property type="entry name" value="ADENYLATE CYCLASE, TERMINAL-DIFFERENTIATION SPECIFIC"/>
    <property type="match status" value="1"/>
</dbReference>
<dbReference type="SMART" id="SM00044">
    <property type="entry name" value="CYCc"/>
    <property type="match status" value="1"/>
</dbReference>
<evidence type="ECO:0000256" key="1">
    <source>
        <dbReference type="SAM" id="Phobius"/>
    </source>
</evidence>